<dbReference type="GO" id="GO:0046872">
    <property type="term" value="F:metal ion binding"/>
    <property type="evidence" value="ECO:0007669"/>
    <property type="project" value="UniProtKB-KW"/>
</dbReference>
<evidence type="ECO:0000256" key="1">
    <source>
        <dbReference type="ARBA" id="ARBA00022723"/>
    </source>
</evidence>
<reference evidence="4" key="1">
    <citation type="submission" date="2018-05" db="EMBL/GenBank/DDBJ databases">
        <authorList>
            <person name="Lanie J.A."/>
            <person name="Ng W.-L."/>
            <person name="Kazmierczak K.M."/>
            <person name="Andrzejewski T.M."/>
            <person name="Davidsen T.M."/>
            <person name="Wayne K.J."/>
            <person name="Tettelin H."/>
            <person name="Glass J.I."/>
            <person name="Rusch D."/>
            <person name="Podicherti R."/>
            <person name="Tsui H.-C.T."/>
            <person name="Winkler M.E."/>
        </authorList>
    </citation>
    <scope>NUCLEOTIDE SEQUENCE</scope>
</reference>
<keyword evidence="2" id="KW-0560">Oxidoreductase</keyword>
<dbReference type="AlphaFoldDB" id="A0A381UZW0"/>
<sequence>MSKGQPFIGIVQGDACGIGPELLPKLLQGLEENEKNRVLVISDRRVLAAGCAVSGVEIPCKALHERAAIDPHCGEIQLLDVPCLDPAGIVPGTVSADAGRAVLETFGLAIDLAKAGTIDGICFMPFNKAAMHLAGIGVEDELTWAKARLGVTSRASEFNVIDGMWNARVTSHVPLKDVAGRLTIELIVEAIVLADQTLKRAGYANPRIAVAALNPHAGDGGAIGKEEIDTIAPAVEKAALQEIEVHGPFPSDTLYLKVRDGQYDCALSMYHDQGQIAIKLLGFDQGVSVLGGLPVPITTPAHGTAFDIVGTNTANVRAARNAFRMVVAMAQGRAHRHA</sequence>
<protein>
    <recommendedName>
        <fullName evidence="5">4-hydroxythreonine-4-phosphate dehydrogenase</fullName>
    </recommendedName>
</protein>
<gene>
    <name evidence="4" type="ORF">METZ01_LOCUS85992</name>
</gene>
<dbReference type="GO" id="GO:0016491">
    <property type="term" value="F:oxidoreductase activity"/>
    <property type="evidence" value="ECO:0007669"/>
    <property type="project" value="UniProtKB-KW"/>
</dbReference>
<name>A0A381UZW0_9ZZZZ</name>
<evidence type="ECO:0000256" key="2">
    <source>
        <dbReference type="ARBA" id="ARBA00023002"/>
    </source>
</evidence>
<dbReference type="SUPFAM" id="SSF53659">
    <property type="entry name" value="Isocitrate/Isopropylmalate dehydrogenase-like"/>
    <property type="match status" value="1"/>
</dbReference>
<dbReference type="Gene3D" id="3.40.718.10">
    <property type="entry name" value="Isopropylmalate Dehydrogenase"/>
    <property type="match status" value="1"/>
</dbReference>
<evidence type="ECO:0000313" key="4">
    <source>
        <dbReference type="EMBL" id="SVA33138.1"/>
    </source>
</evidence>
<proteinExistence type="predicted"/>
<keyword evidence="3" id="KW-0520">NAD</keyword>
<evidence type="ECO:0008006" key="5">
    <source>
        <dbReference type="Google" id="ProtNLM"/>
    </source>
</evidence>
<dbReference type="InterPro" id="IPR005255">
    <property type="entry name" value="PdxA_fam"/>
</dbReference>
<keyword evidence="1" id="KW-0479">Metal-binding</keyword>
<dbReference type="GO" id="GO:0051287">
    <property type="term" value="F:NAD binding"/>
    <property type="evidence" value="ECO:0007669"/>
    <property type="project" value="InterPro"/>
</dbReference>
<dbReference type="Pfam" id="PF04166">
    <property type="entry name" value="PdxA"/>
    <property type="match status" value="1"/>
</dbReference>
<dbReference type="PANTHER" id="PTHR30004:SF3">
    <property type="entry name" value="4-HYDROXYTHREONINE-4-PHOSPHATE DEHYDROGENASE 2-RELATED"/>
    <property type="match status" value="1"/>
</dbReference>
<accession>A0A381UZW0</accession>
<dbReference type="PANTHER" id="PTHR30004">
    <property type="entry name" value="4-HYDROXYTHREONINE-4-PHOSPHATE DEHYDROGENASE"/>
    <property type="match status" value="1"/>
</dbReference>
<dbReference type="EMBL" id="UINC01007406">
    <property type="protein sequence ID" value="SVA33138.1"/>
    <property type="molecule type" value="Genomic_DNA"/>
</dbReference>
<evidence type="ECO:0000256" key="3">
    <source>
        <dbReference type="ARBA" id="ARBA00023027"/>
    </source>
</evidence>
<organism evidence="4">
    <name type="scientific">marine metagenome</name>
    <dbReference type="NCBI Taxonomy" id="408172"/>
    <lineage>
        <taxon>unclassified sequences</taxon>
        <taxon>metagenomes</taxon>
        <taxon>ecological metagenomes</taxon>
    </lineage>
</organism>